<comment type="caution">
    <text evidence="7">The sequence shown here is derived from an EMBL/GenBank/DDBJ whole genome shotgun (WGS) entry which is preliminary data.</text>
</comment>
<dbReference type="InterPro" id="IPR029058">
    <property type="entry name" value="AB_hydrolase_fold"/>
</dbReference>
<dbReference type="AlphaFoldDB" id="A0A6P2BX58"/>
<dbReference type="PANTHER" id="PTHR47470:SF1">
    <property type="entry name" value="FAD-DEPENDENT OXIDOREDUCTASE 2 FAD BINDING DOMAIN-CONTAINING PROTEIN"/>
    <property type="match status" value="1"/>
</dbReference>
<dbReference type="InterPro" id="IPR052542">
    <property type="entry name" value="Cholesterol_Oxidase"/>
</dbReference>
<protein>
    <submittedName>
        <fullName evidence="7">Alpha/beta fold hydrolase</fullName>
    </submittedName>
</protein>
<name>A0A6P2BX58_9ACTN</name>
<evidence type="ECO:0000256" key="4">
    <source>
        <dbReference type="ARBA" id="ARBA00022827"/>
    </source>
</evidence>
<keyword evidence="8" id="KW-1185">Reference proteome</keyword>
<dbReference type="RefSeq" id="WP_145855083.1">
    <property type="nucleotide sequence ID" value="NZ_RPFW01000004.1"/>
</dbReference>
<keyword evidence="7" id="KW-0378">Hydrolase</keyword>
<keyword evidence="4" id="KW-0274">FAD</keyword>
<evidence type="ECO:0000256" key="3">
    <source>
        <dbReference type="ARBA" id="ARBA00022630"/>
    </source>
</evidence>
<dbReference type="PANTHER" id="PTHR47470">
    <property type="entry name" value="CHOLESTEROL OXIDASE"/>
    <property type="match status" value="1"/>
</dbReference>
<evidence type="ECO:0000313" key="8">
    <source>
        <dbReference type="Proteomes" id="UP000460272"/>
    </source>
</evidence>
<proteinExistence type="inferred from homology"/>
<dbReference type="EMBL" id="RPFW01000004">
    <property type="protein sequence ID" value="TVZ02861.1"/>
    <property type="molecule type" value="Genomic_DNA"/>
</dbReference>
<dbReference type="OrthoDB" id="9787779at2"/>
<feature type="domain" description="AB hydrolase-1" evidence="6">
    <location>
        <begin position="38"/>
        <end position="152"/>
    </location>
</feature>
<evidence type="ECO:0000313" key="7">
    <source>
        <dbReference type="EMBL" id="TVZ02861.1"/>
    </source>
</evidence>
<dbReference type="Gene3D" id="3.40.50.1820">
    <property type="entry name" value="alpha/beta hydrolase"/>
    <property type="match status" value="1"/>
</dbReference>
<dbReference type="Proteomes" id="UP000460272">
    <property type="component" value="Unassembled WGS sequence"/>
</dbReference>
<comment type="cofactor">
    <cofactor evidence="1">
        <name>FAD</name>
        <dbReference type="ChEBI" id="CHEBI:57692"/>
    </cofactor>
</comment>
<accession>A0A6P2BX58</accession>
<dbReference type="GO" id="GO:0016787">
    <property type="term" value="F:hydrolase activity"/>
    <property type="evidence" value="ECO:0007669"/>
    <property type="project" value="UniProtKB-KW"/>
</dbReference>
<keyword evidence="3" id="KW-0285">Flavoprotein</keyword>
<evidence type="ECO:0000259" key="6">
    <source>
        <dbReference type="Pfam" id="PF00561"/>
    </source>
</evidence>
<evidence type="ECO:0000256" key="5">
    <source>
        <dbReference type="ARBA" id="ARBA00023002"/>
    </source>
</evidence>
<gene>
    <name evidence="7" type="ORF">EAS64_20465</name>
</gene>
<dbReference type="Pfam" id="PF00561">
    <property type="entry name" value="Abhydrolase_1"/>
    <property type="match status" value="1"/>
</dbReference>
<evidence type="ECO:0000256" key="2">
    <source>
        <dbReference type="ARBA" id="ARBA00010790"/>
    </source>
</evidence>
<evidence type="ECO:0000256" key="1">
    <source>
        <dbReference type="ARBA" id="ARBA00001974"/>
    </source>
</evidence>
<dbReference type="GO" id="GO:0016491">
    <property type="term" value="F:oxidoreductase activity"/>
    <property type="evidence" value="ECO:0007669"/>
    <property type="project" value="UniProtKB-KW"/>
</dbReference>
<sequence length="346" mass="38023">MTADTHDEVVPFEAADGRTANLLHVVRTGAESVPAKAAVLLVHGAGVRANIFRAAVPITVVDALLDDGFDVWLENWRASIDLPPSQWTLDQAAVFDHPAAVAKVLEHTGRDSLKAVVHCQGSTSFMMAAASGLLPEVTTIVSNAVSLHPVIPPLAKLKIDWFHRPVRALTRYLDPHWGVEAPDAIAAAITGWVRLTHRECANTVCRLSSFTYGVGHPTLWSHSLLNDATHEWLKNEFGPVPLSFFFQMSRCVDAGYLVPAQRFPQFPDRFGTGAPRTDAAITLLAGEENRCYLPESQQRTFDYLTANGRGQYALHVVPRYGHLDMFMGKDASRDVFPLILDALRTN</sequence>
<dbReference type="InterPro" id="IPR000073">
    <property type="entry name" value="AB_hydrolase_1"/>
</dbReference>
<dbReference type="SUPFAM" id="SSF53474">
    <property type="entry name" value="alpha/beta-Hydrolases"/>
    <property type="match status" value="1"/>
</dbReference>
<comment type="similarity">
    <text evidence="2">Belongs to the GMC oxidoreductase family.</text>
</comment>
<organism evidence="7 8">
    <name type="scientific">Trebonia kvetii</name>
    <dbReference type="NCBI Taxonomy" id="2480626"/>
    <lineage>
        <taxon>Bacteria</taxon>
        <taxon>Bacillati</taxon>
        <taxon>Actinomycetota</taxon>
        <taxon>Actinomycetes</taxon>
        <taxon>Streptosporangiales</taxon>
        <taxon>Treboniaceae</taxon>
        <taxon>Trebonia</taxon>
    </lineage>
</organism>
<reference evidence="7 8" key="1">
    <citation type="submission" date="2018-11" db="EMBL/GenBank/DDBJ databases">
        <title>Trebonia kvetii gen.nov., sp.nov., a novel acidophilic actinobacterium, and proposal of the new actinobacterial family Treboniaceae fam. nov.</title>
        <authorList>
            <person name="Rapoport D."/>
            <person name="Sagova-Mareckova M."/>
            <person name="Sedlacek I."/>
            <person name="Provaznik J."/>
            <person name="Kralova S."/>
            <person name="Pavlinic D."/>
            <person name="Benes V."/>
            <person name="Kopecky J."/>
        </authorList>
    </citation>
    <scope>NUCLEOTIDE SEQUENCE [LARGE SCALE GENOMIC DNA]</scope>
    <source>
        <strain evidence="7 8">15Tr583</strain>
    </source>
</reference>
<keyword evidence="5" id="KW-0560">Oxidoreductase</keyword>